<reference evidence="2 3" key="1">
    <citation type="submission" date="2018-03" db="EMBL/GenBank/DDBJ databases">
        <title>Whole genome sequencing of Histamine producing bacteria.</title>
        <authorList>
            <person name="Butler K."/>
        </authorList>
    </citation>
    <scope>NUCLEOTIDE SEQUENCE [LARGE SCALE GENOMIC DNA]</scope>
    <source>
        <strain evidence="2 3">ATCC 51761</strain>
    </source>
</reference>
<gene>
    <name evidence="2" type="ORF">C9J52_16475</name>
</gene>
<dbReference type="PANTHER" id="PTHR12526:SF630">
    <property type="entry name" value="GLYCOSYLTRANSFERASE"/>
    <property type="match status" value="1"/>
</dbReference>
<dbReference type="SUPFAM" id="SSF53756">
    <property type="entry name" value="UDP-Glycosyltransferase/glycogen phosphorylase"/>
    <property type="match status" value="1"/>
</dbReference>
<dbReference type="Gene3D" id="3.40.50.2000">
    <property type="entry name" value="Glycogen Phosphorylase B"/>
    <property type="match status" value="2"/>
</dbReference>
<feature type="domain" description="Glycosyl transferase family 1" evidence="1">
    <location>
        <begin position="172"/>
        <end position="326"/>
    </location>
</feature>
<dbReference type="EMBL" id="PYOP01000032">
    <property type="protein sequence ID" value="PSW92905.1"/>
    <property type="molecule type" value="Genomic_DNA"/>
</dbReference>
<comment type="caution">
    <text evidence="2">The sequence shown here is derived from an EMBL/GenBank/DDBJ whole genome shotgun (WGS) entry which is preliminary data.</text>
</comment>
<name>A0ABX5GP10_9GAMM</name>
<dbReference type="Proteomes" id="UP000241190">
    <property type="component" value="Unassembled WGS sequence"/>
</dbReference>
<evidence type="ECO:0000313" key="2">
    <source>
        <dbReference type="EMBL" id="PSW92905.1"/>
    </source>
</evidence>
<proteinExistence type="predicted"/>
<dbReference type="PANTHER" id="PTHR12526">
    <property type="entry name" value="GLYCOSYLTRANSFERASE"/>
    <property type="match status" value="1"/>
</dbReference>
<organism evidence="2 3">
    <name type="scientific">Photobacterium iliopiscarium</name>
    <dbReference type="NCBI Taxonomy" id="56192"/>
    <lineage>
        <taxon>Bacteria</taxon>
        <taxon>Pseudomonadati</taxon>
        <taxon>Pseudomonadota</taxon>
        <taxon>Gammaproteobacteria</taxon>
        <taxon>Vibrionales</taxon>
        <taxon>Vibrionaceae</taxon>
        <taxon>Photobacterium</taxon>
    </lineage>
</organism>
<dbReference type="RefSeq" id="WP_107180522.1">
    <property type="nucleotide sequence ID" value="NZ_PYOP01000032.1"/>
</dbReference>
<dbReference type="Pfam" id="PF00534">
    <property type="entry name" value="Glycos_transf_1"/>
    <property type="match status" value="1"/>
</dbReference>
<accession>A0ABX5GP10</accession>
<protein>
    <recommendedName>
        <fullName evidence="1">Glycosyl transferase family 1 domain-containing protein</fullName>
    </recommendedName>
</protein>
<evidence type="ECO:0000313" key="3">
    <source>
        <dbReference type="Proteomes" id="UP000241190"/>
    </source>
</evidence>
<keyword evidence="3" id="KW-1185">Reference proteome</keyword>
<dbReference type="InterPro" id="IPR001296">
    <property type="entry name" value="Glyco_trans_1"/>
</dbReference>
<sequence length="355" mass="40342">MKICITTKTLGRGGSEMLLSYIIPKLIEMGYDIEVIYFYKMDNDISKLLEKYGVNVIFLGQLSGFSLMPTLIKYGKYLKNNNTILFEHSPLVSFFSRIIARNNKIVYVEHSVFENYNIVTRFLNKITYNRVDKIICCSDKVYKSNGNIGIVLKNAVESRDKKSYLHPDDLLFPDYKVIISVANISKVKNHEMLINAFNKVKYKKVKLLIVGDARDNIDNLLNAISLSNKSRDIIYFGPSNDVFPLLSIADIFCLTSIHEGLPISMLEAMSIGLVPVSTNVGGIPELLDGKCGLLTEINDIESYANQLDLLLSNDDLYEKYSKNAKDKIKEQYNLDDYCRCISSIFLALQKKKVIK</sequence>
<evidence type="ECO:0000259" key="1">
    <source>
        <dbReference type="Pfam" id="PF00534"/>
    </source>
</evidence>